<feature type="transmembrane region" description="Helical" evidence="1">
    <location>
        <begin position="79"/>
        <end position="100"/>
    </location>
</feature>
<dbReference type="KEGG" id="nyu:D7D52_27810"/>
<protein>
    <submittedName>
        <fullName evidence="2">Uncharacterized protein</fullName>
    </submittedName>
</protein>
<accession>A0A386ZHG6</accession>
<keyword evidence="1" id="KW-1133">Transmembrane helix</keyword>
<organism evidence="2 3">
    <name type="scientific">Nocardia yunnanensis</name>
    <dbReference type="NCBI Taxonomy" id="2382165"/>
    <lineage>
        <taxon>Bacteria</taxon>
        <taxon>Bacillati</taxon>
        <taxon>Actinomycetota</taxon>
        <taxon>Actinomycetes</taxon>
        <taxon>Mycobacteriales</taxon>
        <taxon>Nocardiaceae</taxon>
        <taxon>Nocardia</taxon>
    </lineage>
</organism>
<gene>
    <name evidence="2" type="ORF">D7D52_27810</name>
</gene>
<reference evidence="2 3" key="1">
    <citation type="submission" date="2018-09" db="EMBL/GenBank/DDBJ databases">
        <title>Nocardia yunnanensis sp. nov., an actinomycete isolated from a soil sample.</title>
        <authorList>
            <person name="Zhang J."/>
        </authorList>
    </citation>
    <scope>NUCLEOTIDE SEQUENCE [LARGE SCALE GENOMIC DNA]</scope>
    <source>
        <strain evidence="2 3">CFHS0054</strain>
    </source>
</reference>
<proteinExistence type="predicted"/>
<keyword evidence="3" id="KW-1185">Reference proteome</keyword>
<dbReference type="EMBL" id="CP032568">
    <property type="protein sequence ID" value="AYF76977.1"/>
    <property type="molecule type" value="Genomic_DNA"/>
</dbReference>
<evidence type="ECO:0000313" key="2">
    <source>
        <dbReference type="EMBL" id="AYF76977.1"/>
    </source>
</evidence>
<feature type="transmembrane region" description="Helical" evidence="1">
    <location>
        <begin position="112"/>
        <end position="128"/>
    </location>
</feature>
<name>A0A386ZHG6_9NOCA</name>
<dbReference type="OrthoDB" id="4566672at2"/>
<evidence type="ECO:0000313" key="3">
    <source>
        <dbReference type="Proteomes" id="UP000267164"/>
    </source>
</evidence>
<sequence length="135" mass="14772">MFWWVFIAATMVAGGIAWFGNRDQDDAGWIVHWSALGAPRRYTDYLPSDGFDITPGMTFVAFCLLVLAALAEAVAVRRVAAGIVTVAVPFVTAALIWAAMPRGHWNSFLEPVPAVLVILTAVTIREAWARRLSIL</sequence>
<dbReference type="AlphaFoldDB" id="A0A386ZHG6"/>
<keyword evidence="1" id="KW-0472">Membrane</keyword>
<feature type="transmembrane region" description="Helical" evidence="1">
    <location>
        <begin position="53"/>
        <end position="72"/>
    </location>
</feature>
<dbReference type="Proteomes" id="UP000267164">
    <property type="component" value="Chromosome"/>
</dbReference>
<evidence type="ECO:0000256" key="1">
    <source>
        <dbReference type="SAM" id="Phobius"/>
    </source>
</evidence>
<keyword evidence="1" id="KW-0812">Transmembrane</keyword>